<dbReference type="Pfam" id="PF04655">
    <property type="entry name" value="APH_6_hur"/>
    <property type="match status" value="1"/>
</dbReference>
<protein>
    <submittedName>
        <fullName evidence="1">Phosphotransferase</fullName>
    </submittedName>
</protein>
<dbReference type="GO" id="GO:0019748">
    <property type="term" value="P:secondary metabolic process"/>
    <property type="evidence" value="ECO:0007669"/>
    <property type="project" value="InterPro"/>
</dbReference>
<reference evidence="1 2" key="1">
    <citation type="journal article" date="2021" name="Arch. Microbiol.">
        <title>Harenicola maris gen. nov., sp. nov. isolated from the Sea of Japan shallow sediments.</title>
        <authorList>
            <person name="Romanenko L.A."/>
            <person name="Kurilenko V.V."/>
            <person name="Chernysheva N.Y."/>
            <person name="Tekutyeva L.A."/>
            <person name="Velansky P.V."/>
            <person name="Svetashev V.I."/>
            <person name="Isaeva M.P."/>
        </authorList>
    </citation>
    <scope>NUCLEOTIDE SEQUENCE [LARGE SCALE GENOMIC DNA]</scope>
    <source>
        <strain evidence="1 2">KMM 3653</strain>
    </source>
</reference>
<name>A0AAP2CML8_9RHOB</name>
<dbReference type="Proteomes" id="UP001315686">
    <property type="component" value="Unassembled WGS sequence"/>
</dbReference>
<evidence type="ECO:0000313" key="2">
    <source>
        <dbReference type="Proteomes" id="UP001315686"/>
    </source>
</evidence>
<dbReference type="EMBL" id="JADQAZ010000001">
    <property type="protein sequence ID" value="MBT0956266.1"/>
    <property type="molecule type" value="Genomic_DNA"/>
</dbReference>
<dbReference type="AlphaFoldDB" id="A0AAP2CML8"/>
<organism evidence="1 2">
    <name type="scientific">Harenicola maris</name>
    <dbReference type="NCBI Taxonomy" id="2841044"/>
    <lineage>
        <taxon>Bacteria</taxon>
        <taxon>Pseudomonadati</taxon>
        <taxon>Pseudomonadota</taxon>
        <taxon>Alphaproteobacteria</taxon>
        <taxon>Rhodobacterales</taxon>
        <taxon>Paracoccaceae</taxon>
        <taxon>Harenicola</taxon>
    </lineage>
</organism>
<dbReference type="RefSeq" id="WP_327792472.1">
    <property type="nucleotide sequence ID" value="NZ_JADQAZ010000001.1"/>
</dbReference>
<dbReference type="InterPro" id="IPR011009">
    <property type="entry name" value="Kinase-like_dom_sf"/>
</dbReference>
<keyword evidence="2" id="KW-1185">Reference proteome</keyword>
<accession>A0AAP2CML8</accession>
<sequence>MESAPPAEILDAFDLARPRFVMRTGLASIWRVDMGGEAGALKLYHTGRLGNEAAGLRYMRATADRGSVPVLAARGDALVTRWLPGPSLGDLVRGGQDRVAASALLVAARRLHSVELPAAGYPLLSDWFKALFALRFGAGIAPGPLALMERSQALAYELLSHPRGASVLHGDLHHDNIRLGARTYQPFDAKGVVGERGYELANAFRNPSGAGALLRDPMRALRLAEHWGAGLGEEPQRLLDWAAVKAALSIAWKTQGALRESSDFPVLAALWAARDRGV</sequence>
<comment type="caution">
    <text evidence="1">The sequence shown here is derived from an EMBL/GenBank/DDBJ whole genome shotgun (WGS) entry which is preliminary data.</text>
</comment>
<proteinExistence type="predicted"/>
<evidence type="ECO:0000313" key="1">
    <source>
        <dbReference type="EMBL" id="MBT0956266.1"/>
    </source>
</evidence>
<dbReference type="GO" id="GO:0016773">
    <property type="term" value="F:phosphotransferase activity, alcohol group as acceptor"/>
    <property type="evidence" value="ECO:0007669"/>
    <property type="project" value="InterPro"/>
</dbReference>
<gene>
    <name evidence="1" type="ORF">IV417_02610</name>
</gene>
<dbReference type="InterPro" id="IPR006748">
    <property type="entry name" value="NH2Glyco/OHUrea_AB-resist_kin"/>
</dbReference>
<dbReference type="SUPFAM" id="SSF56112">
    <property type="entry name" value="Protein kinase-like (PK-like)"/>
    <property type="match status" value="1"/>
</dbReference>